<evidence type="ECO:0000256" key="13">
    <source>
        <dbReference type="ARBA" id="ARBA00048173"/>
    </source>
</evidence>
<evidence type="ECO:0000256" key="9">
    <source>
        <dbReference type="ARBA" id="ARBA00022908"/>
    </source>
</evidence>
<dbReference type="PANTHER" id="PTHR42648:SF11">
    <property type="entry name" value="TRANSPOSON TY4-P GAG-POL POLYPROTEIN"/>
    <property type="match status" value="1"/>
</dbReference>
<dbReference type="InterPro" id="IPR036397">
    <property type="entry name" value="RNaseH_sf"/>
</dbReference>
<dbReference type="InterPro" id="IPR057670">
    <property type="entry name" value="SH3_retrovirus"/>
</dbReference>
<dbReference type="AlphaFoldDB" id="A0A0C3AB62"/>
<evidence type="ECO:0000256" key="10">
    <source>
        <dbReference type="ARBA" id="ARBA00022918"/>
    </source>
</evidence>
<dbReference type="InterPro" id="IPR001584">
    <property type="entry name" value="Integrase_cat-core"/>
</dbReference>
<evidence type="ECO:0000256" key="14">
    <source>
        <dbReference type="ARBA" id="ARBA00049244"/>
    </source>
</evidence>
<accession>A0A0C3AB62</accession>
<comment type="catalytic activity">
    <reaction evidence="13">
        <text>DNA(n) + a 2'-deoxyribonucleoside 5'-triphosphate = DNA(n+1) + diphosphate</text>
        <dbReference type="Rhea" id="RHEA:22508"/>
        <dbReference type="Rhea" id="RHEA-COMP:17339"/>
        <dbReference type="Rhea" id="RHEA-COMP:17340"/>
        <dbReference type="ChEBI" id="CHEBI:33019"/>
        <dbReference type="ChEBI" id="CHEBI:61560"/>
        <dbReference type="ChEBI" id="CHEBI:173112"/>
        <dbReference type="EC" id="2.7.7.49"/>
    </reaction>
</comment>
<sequence length="239" mass="27332">SAERATQPLGRIFSDVHGPLPVVTRQGFQYWITFIDDASRLAAVYFLKTKGEAFESFQKYKVWAENQLDVKIKALRDDKGGEYMSAEFNRFCEDHGIAREHTIRDTPQQNGVAERFNRTLAEGITTMLAQAKLPKSMWVDAARAFAHTHNRLPSPNTDGRTPHERFYGKTPSVSHLRAWGCLAHVHLQKDQRDQLAPHTKKCLFIGYPSSYKGWTFWDPKERKEIVSDSAVFEESTFPG</sequence>
<evidence type="ECO:0000259" key="15">
    <source>
        <dbReference type="PROSITE" id="PS50994"/>
    </source>
</evidence>
<dbReference type="GO" id="GO:0006310">
    <property type="term" value="P:DNA recombination"/>
    <property type="evidence" value="ECO:0007669"/>
    <property type="project" value="UniProtKB-KW"/>
</dbReference>
<feature type="domain" description="Integrase catalytic" evidence="15">
    <location>
        <begin position="4"/>
        <end position="170"/>
    </location>
</feature>
<gene>
    <name evidence="16" type="ORF">M408DRAFT_32434</name>
</gene>
<keyword evidence="6" id="KW-0378">Hydrolase</keyword>
<keyword evidence="10" id="KW-0695">RNA-directed DNA polymerase</keyword>
<dbReference type="Gene3D" id="3.30.420.10">
    <property type="entry name" value="Ribonuclease H-like superfamily/Ribonuclease H"/>
    <property type="match status" value="1"/>
</dbReference>
<keyword evidence="3" id="KW-0540">Nuclease</keyword>
<dbReference type="GO" id="GO:0005634">
    <property type="term" value="C:nucleus"/>
    <property type="evidence" value="ECO:0007669"/>
    <property type="project" value="UniProtKB-ARBA"/>
</dbReference>
<keyword evidence="5" id="KW-0255">Endonuclease</keyword>
<comment type="catalytic activity">
    <reaction evidence="14">
        <text>DNA(n) + a 2'-deoxyribonucleoside 5'-triphosphate = DNA(n+1) + diphosphate</text>
        <dbReference type="Rhea" id="RHEA:22508"/>
        <dbReference type="Rhea" id="RHEA-COMP:17339"/>
        <dbReference type="Rhea" id="RHEA-COMP:17340"/>
        <dbReference type="ChEBI" id="CHEBI:33019"/>
        <dbReference type="ChEBI" id="CHEBI:61560"/>
        <dbReference type="ChEBI" id="CHEBI:173112"/>
        <dbReference type="EC" id="2.7.7.7"/>
    </reaction>
</comment>
<dbReference type="GO" id="GO:0015074">
    <property type="term" value="P:DNA integration"/>
    <property type="evidence" value="ECO:0007669"/>
    <property type="project" value="UniProtKB-KW"/>
</dbReference>
<reference evidence="16 17" key="1">
    <citation type="submission" date="2014-04" db="EMBL/GenBank/DDBJ databases">
        <authorList>
            <consortium name="DOE Joint Genome Institute"/>
            <person name="Kuo A."/>
            <person name="Zuccaro A."/>
            <person name="Kohler A."/>
            <person name="Nagy L.G."/>
            <person name="Floudas D."/>
            <person name="Copeland A."/>
            <person name="Barry K.W."/>
            <person name="Cichocki N."/>
            <person name="Veneault-Fourrey C."/>
            <person name="LaButti K."/>
            <person name="Lindquist E.A."/>
            <person name="Lipzen A."/>
            <person name="Lundell T."/>
            <person name="Morin E."/>
            <person name="Murat C."/>
            <person name="Sun H."/>
            <person name="Tunlid A."/>
            <person name="Henrissat B."/>
            <person name="Grigoriev I.V."/>
            <person name="Hibbett D.S."/>
            <person name="Martin F."/>
            <person name="Nordberg H.P."/>
            <person name="Cantor M.N."/>
            <person name="Hua S.X."/>
        </authorList>
    </citation>
    <scope>NUCLEOTIDE SEQUENCE [LARGE SCALE GENOMIC DNA]</scope>
    <source>
        <strain evidence="16 17">MAFF 305830</strain>
    </source>
</reference>
<dbReference type="OrthoDB" id="3243429at2759"/>
<evidence type="ECO:0000256" key="4">
    <source>
        <dbReference type="ARBA" id="ARBA00022723"/>
    </source>
</evidence>
<evidence type="ECO:0000256" key="12">
    <source>
        <dbReference type="ARBA" id="ARBA00023172"/>
    </source>
</evidence>
<dbReference type="PANTHER" id="PTHR42648">
    <property type="entry name" value="TRANSPOSASE, PUTATIVE-RELATED"/>
    <property type="match status" value="1"/>
</dbReference>
<dbReference type="GO" id="GO:0046872">
    <property type="term" value="F:metal ion binding"/>
    <property type="evidence" value="ECO:0007669"/>
    <property type="project" value="UniProtKB-KW"/>
</dbReference>
<evidence type="ECO:0000313" key="16">
    <source>
        <dbReference type="EMBL" id="KIM21895.1"/>
    </source>
</evidence>
<keyword evidence="11" id="KW-0808">Transferase</keyword>
<keyword evidence="8" id="KW-0694">RNA-binding</keyword>
<protein>
    <recommendedName>
        <fullName evidence="15">Integrase catalytic domain-containing protein</fullName>
    </recommendedName>
</protein>
<feature type="non-terminal residue" evidence="16">
    <location>
        <position position="239"/>
    </location>
</feature>
<organism evidence="16 17">
    <name type="scientific">Serendipita vermifera MAFF 305830</name>
    <dbReference type="NCBI Taxonomy" id="933852"/>
    <lineage>
        <taxon>Eukaryota</taxon>
        <taxon>Fungi</taxon>
        <taxon>Dikarya</taxon>
        <taxon>Basidiomycota</taxon>
        <taxon>Agaricomycotina</taxon>
        <taxon>Agaricomycetes</taxon>
        <taxon>Sebacinales</taxon>
        <taxon>Serendipitaceae</taxon>
        <taxon>Serendipita</taxon>
    </lineage>
</organism>
<dbReference type="GO" id="GO:0003887">
    <property type="term" value="F:DNA-directed DNA polymerase activity"/>
    <property type="evidence" value="ECO:0007669"/>
    <property type="project" value="UniProtKB-KW"/>
</dbReference>
<keyword evidence="12" id="KW-0233">DNA recombination</keyword>
<dbReference type="InterPro" id="IPR012337">
    <property type="entry name" value="RNaseH-like_sf"/>
</dbReference>
<evidence type="ECO:0000256" key="8">
    <source>
        <dbReference type="ARBA" id="ARBA00022884"/>
    </source>
</evidence>
<keyword evidence="7" id="KW-0460">Magnesium</keyword>
<reference evidence="17" key="2">
    <citation type="submission" date="2015-01" db="EMBL/GenBank/DDBJ databases">
        <title>Evolutionary Origins and Diversification of the Mycorrhizal Mutualists.</title>
        <authorList>
            <consortium name="DOE Joint Genome Institute"/>
            <consortium name="Mycorrhizal Genomics Consortium"/>
            <person name="Kohler A."/>
            <person name="Kuo A."/>
            <person name="Nagy L.G."/>
            <person name="Floudas D."/>
            <person name="Copeland A."/>
            <person name="Barry K.W."/>
            <person name="Cichocki N."/>
            <person name="Veneault-Fourrey C."/>
            <person name="LaButti K."/>
            <person name="Lindquist E.A."/>
            <person name="Lipzen A."/>
            <person name="Lundell T."/>
            <person name="Morin E."/>
            <person name="Murat C."/>
            <person name="Riley R."/>
            <person name="Ohm R."/>
            <person name="Sun H."/>
            <person name="Tunlid A."/>
            <person name="Henrissat B."/>
            <person name="Grigoriev I.V."/>
            <person name="Hibbett D.S."/>
            <person name="Martin F."/>
        </authorList>
    </citation>
    <scope>NUCLEOTIDE SEQUENCE [LARGE SCALE GENOMIC DNA]</scope>
    <source>
        <strain evidence="17">MAFF 305830</strain>
    </source>
</reference>
<evidence type="ECO:0000313" key="17">
    <source>
        <dbReference type="Proteomes" id="UP000054097"/>
    </source>
</evidence>
<evidence type="ECO:0000256" key="1">
    <source>
        <dbReference type="ARBA" id="ARBA00022578"/>
    </source>
</evidence>
<dbReference type="HOGENOM" id="CLU_001650_20_4_1"/>
<name>A0A0C3AB62_SERVB</name>
<keyword evidence="9" id="KW-0229">DNA integration</keyword>
<dbReference type="GO" id="GO:0032196">
    <property type="term" value="P:transposition"/>
    <property type="evidence" value="ECO:0007669"/>
    <property type="project" value="UniProtKB-KW"/>
</dbReference>
<evidence type="ECO:0000256" key="7">
    <source>
        <dbReference type="ARBA" id="ARBA00022842"/>
    </source>
</evidence>
<dbReference type="PROSITE" id="PS50994">
    <property type="entry name" value="INTEGRASE"/>
    <property type="match status" value="1"/>
</dbReference>
<evidence type="ECO:0000256" key="11">
    <source>
        <dbReference type="ARBA" id="ARBA00022932"/>
    </source>
</evidence>
<dbReference type="SUPFAM" id="SSF53098">
    <property type="entry name" value="Ribonuclease H-like"/>
    <property type="match status" value="1"/>
</dbReference>
<dbReference type="Pfam" id="PF25597">
    <property type="entry name" value="SH3_retrovirus"/>
    <property type="match status" value="1"/>
</dbReference>
<keyword evidence="17" id="KW-1185">Reference proteome</keyword>
<dbReference type="GO" id="GO:0003723">
    <property type="term" value="F:RNA binding"/>
    <property type="evidence" value="ECO:0007669"/>
    <property type="project" value="UniProtKB-KW"/>
</dbReference>
<dbReference type="InterPro" id="IPR039537">
    <property type="entry name" value="Retrotran_Ty1/copia-like"/>
</dbReference>
<feature type="non-terminal residue" evidence="16">
    <location>
        <position position="1"/>
    </location>
</feature>
<evidence type="ECO:0000256" key="3">
    <source>
        <dbReference type="ARBA" id="ARBA00022722"/>
    </source>
</evidence>
<dbReference type="EMBL" id="KN824369">
    <property type="protein sequence ID" value="KIM21895.1"/>
    <property type="molecule type" value="Genomic_DNA"/>
</dbReference>
<dbReference type="GO" id="GO:0016787">
    <property type="term" value="F:hydrolase activity"/>
    <property type="evidence" value="ECO:0007669"/>
    <property type="project" value="UniProtKB-KW"/>
</dbReference>
<dbReference type="Pfam" id="PF00665">
    <property type="entry name" value="rve"/>
    <property type="match status" value="1"/>
</dbReference>
<evidence type="ECO:0000256" key="6">
    <source>
        <dbReference type="ARBA" id="ARBA00022801"/>
    </source>
</evidence>
<evidence type="ECO:0000256" key="5">
    <source>
        <dbReference type="ARBA" id="ARBA00022759"/>
    </source>
</evidence>
<dbReference type="GO" id="GO:0003964">
    <property type="term" value="F:RNA-directed DNA polymerase activity"/>
    <property type="evidence" value="ECO:0007669"/>
    <property type="project" value="UniProtKB-KW"/>
</dbReference>
<evidence type="ECO:0000256" key="2">
    <source>
        <dbReference type="ARBA" id="ARBA00022695"/>
    </source>
</evidence>
<keyword evidence="1" id="KW-0815">Transposition</keyword>
<dbReference type="Proteomes" id="UP000054097">
    <property type="component" value="Unassembled WGS sequence"/>
</dbReference>
<dbReference type="STRING" id="933852.A0A0C3AB62"/>
<keyword evidence="2" id="KW-0548">Nucleotidyltransferase</keyword>
<keyword evidence="4" id="KW-0479">Metal-binding</keyword>
<proteinExistence type="predicted"/>
<dbReference type="GO" id="GO:0004519">
    <property type="term" value="F:endonuclease activity"/>
    <property type="evidence" value="ECO:0007669"/>
    <property type="project" value="UniProtKB-KW"/>
</dbReference>
<keyword evidence="11" id="KW-0239">DNA-directed DNA polymerase</keyword>